<reference evidence="4 5" key="1">
    <citation type="journal article" date="2012" name="Appl. Environ. Microbiol.">
        <title>Short-read sequencing for genomic analysis of the brown rot fungus Fibroporia radiculosa.</title>
        <authorList>
            <person name="Tang J.D."/>
            <person name="Perkins A.D."/>
            <person name="Sonstegard T.S."/>
            <person name="Schroeder S.G."/>
            <person name="Burgess S.C."/>
            <person name="Diehl S.V."/>
        </authorList>
    </citation>
    <scope>NUCLEOTIDE SEQUENCE [LARGE SCALE GENOMIC DNA]</scope>
    <source>
        <strain evidence="4 5">TFFH 294</strain>
    </source>
</reference>
<feature type="signal peptide" evidence="3">
    <location>
        <begin position="1"/>
        <end position="19"/>
    </location>
</feature>
<feature type="chain" id="PRO_5003779341" evidence="3">
    <location>
        <begin position="20"/>
        <end position="147"/>
    </location>
</feature>
<dbReference type="Proteomes" id="UP000006352">
    <property type="component" value="Unassembled WGS sequence"/>
</dbReference>
<gene>
    <name evidence="4" type="ORF">FIBRA_04224</name>
</gene>
<dbReference type="EMBL" id="HE797065">
    <property type="protein sequence ID" value="CCM02147.1"/>
    <property type="molecule type" value="Genomic_DNA"/>
</dbReference>
<proteinExistence type="predicted"/>
<keyword evidence="2" id="KW-1133">Transmembrane helix</keyword>
<evidence type="ECO:0000256" key="3">
    <source>
        <dbReference type="SAM" id="SignalP"/>
    </source>
</evidence>
<name>J4HWF0_9APHY</name>
<feature type="compositionally biased region" description="Low complexity" evidence="1">
    <location>
        <begin position="122"/>
        <end position="135"/>
    </location>
</feature>
<protein>
    <submittedName>
        <fullName evidence="4">Uncharacterized protein</fullName>
    </submittedName>
</protein>
<dbReference type="HOGENOM" id="CLU_1768083_0_0_1"/>
<feature type="region of interest" description="Disordered" evidence="1">
    <location>
        <begin position="72"/>
        <end position="147"/>
    </location>
</feature>
<organism evidence="4 5">
    <name type="scientific">Fibroporia radiculosa</name>
    <dbReference type="NCBI Taxonomy" id="599839"/>
    <lineage>
        <taxon>Eukaryota</taxon>
        <taxon>Fungi</taxon>
        <taxon>Dikarya</taxon>
        <taxon>Basidiomycota</taxon>
        <taxon>Agaricomycotina</taxon>
        <taxon>Agaricomycetes</taxon>
        <taxon>Polyporales</taxon>
        <taxon>Fibroporiaceae</taxon>
        <taxon>Fibroporia</taxon>
    </lineage>
</organism>
<evidence type="ECO:0000313" key="5">
    <source>
        <dbReference type="Proteomes" id="UP000006352"/>
    </source>
</evidence>
<dbReference type="AlphaFoldDB" id="J4HWF0"/>
<keyword evidence="5" id="KW-1185">Reference proteome</keyword>
<sequence length="147" mass="15842">MSAPAVLAAVLVASHLVSAAPLVDLLLPRDEADSTTASENSSWVIAVVVIVALVILGVISTVLYVCIMNRRRKRERRARAAAAASRKARRHRDPRRSDSFASSFSDEFPIGLSPPSPAVTVSQQSSPRSSRSISPDMVKQQMPVPVR</sequence>
<evidence type="ECO:0000313" key="4">
    <source>
        <dbReference type="EMBL" id="CCM02147.1"/>
    </source>
</evidence>
<dbReference type="RefSeq" id="XP_012181430.1">
    <property type="nucleotide sequence ID" value="XM_012326040.1"/>
</dbReference>
<keyword evidence="2" id="KW-0472">Membrane</keyword>
<evidence type="ECO:0000256" key="1">
    <source>
        <dbReference type="SAM" id="MobiDB-lite"/>
    </source>
</evidence>
<dbReference type="GeneID" id="24097058"/>
<dbReference type="InParanoid" id="J4HWF0"/>
<evidence type="ECO:0000256" key="2">
    <source>
        <dbReference type="SAM" id="Phobius"/>
    </source>
</evidence>
<accession>J4HWF0</accession>
<keyword evidence="3" id="KW-0732">Signal</keyword>
<feature type="compositionally biased region" description="Low complexity" evidence="1">
    <location>
        <begin position="99"/>
        <end position="108"/>
    </location>
</feature>
<feature type="transmembrane region" description="Helical" evidence="2">
    <location>
        <begin position="43"/>
        <end position="67"/>
    </location>
</feature>
<keyword evidence="2" id="KW-0812">Transmembrane</keyword>